<feature type="domain" description="THIF-type NAD/FAD binding fold" evidence="1">
    <location>
        <begin position="11"/>
        <end position="228"/>
    </location>
</feature>
<protein>
    <submittedName>
        <fullName evidence="2">HesA/MoeB/ThiF family protein</fullName>
    </submittedName>
</protein>
<dbReference type="InterPro" id="IPR000594">
    <property type="entry name" value="ThiF_NAD_FAD-bd"/>
</dbReference>
<evidence type="ECO:0000313" key="2">
    <source>
        <dbReference type="EMBL" id="MFD2547410.1"/>
    </source>
</evidence>
<sequence>MKLTRAQIIRYKKHISLPEIGLEGQWKLNQANVLLIGAGGLGSPIALYLAGAGIGRIACMDFDRVEVDNLHRQVAHTEKTVGMPKVYSLQKQLQQLNSDIVFEPIQEKVTAANIAQYIADYDVVIDGCDNFETRYLINDACAKQQKPLVYGSVLNFEIQMAVFNHKGSKDLRAIFPDPPHPDDVPSCDLNGVMASTPGVLGLMMAQETLKVVLDLPCLHNQWLLVDTLTWNSTKIYF</sequence>
<dbReference type="PANTHER" id="PTHR10953">
    <property type="entry name" value="UBIQUITIN-ACTIVATING ENZYME E1"/>
    <property type="match status" value="1"/>
</dbReference>
<dbReference type="Pfam" id="PF00899">
    <property type="entry name" value="ThiF"/>
    <property type="match status" value="1"/>
</dbReference>
<name>A0ABW5KGL9_9SPHI</name>
<organism evidence="2 3">
    <name type="scientific">Sphingobacterium suaedae</name>
    <dbReference type="NCBI Taxonomy" id="1686402"/>
    <lineage>
        <taxon>Bacteria</taxon>
        <taxon>Pseudomonadati</taxon>
        <taxon>Bacteroidota</taxon>
        <taxon>Sphingobacteriia</taxon>
        <taxon>Sphingobacteriales</taxon>
        <taxon>Sphingobacteriaceae</taxon>
        <taxon>Sphingobacterium</taxon>
    </lineage>
</organism>
<dbReference type="RefSeq" id="WP_380902139.1">
    <property type="nucleotide sequence ID" value="NZ_JBHUEG010000007.1"/>
</dbReference>
<dbReference type="PANTHER" id="PTHR10953:SF102">
    <property type="entry name" value="ADENYLYLTRANSFERASE AND SULFURTRANSFERASE MOCS3"/>
    <property type="match status" value="1"/>
</dbReference>
<keyword evidence="3" id="KW-1185">Reference proteome</keyword>
<accession>A0ABW5KGL9</accession>
<evidence type="ECO:0000313" key="3">
    <source>
        <dbReference type="Proteomes" id="UP001597545"/>
    </source>
</evidence>
<proteinExistence type="predicted"/>
<dbReference type="EMBL" id="JBHULR010000003">
    <property type="protein sequence ID" value="MFD2547410.1"/>
    <property type="molecule type" value="Genomic_DNA"/>
</dbReference>
<dbReference type="Proteomes" id="UP001597545">
    <property type="component" value="Unassembled WGS sequence"/>
</dbReference>
<dbReference type="CDD" id="cd00757">
    <property type="entry name" value="ThiF_MoeB_HesA_family"/>
    <property type="match status" value="1"/>
</dbReference>
<evidence type="ECO:0000259" key="1">
    <source>
        <dbReference type="Pfam" id="PF00899"/>
    </source>
</evidence>
<comment type="caution">
    <text evidence="2">The sequence shown here is derived from an EMBL/GenBank/DDBJ whole genome shotgun (WGS) entry which is preliminary data.</text>
</comment>
<dbReference type="SUPFAM" id="SSF69572">
    <property type="entry name" value="Activating enzymes of the ubiquitin-like proteins"/>
    <property type="match status" value="1"/>
</dbReference>
<gene>
    <name evidence="2" type="ORF">ACFSR5_07095</name>
</gene>
<dbReference type="InterPro" id="IPR045886">
    <property type="entry name" value="ThiF/MoeB/HesA"/>
</dbReference>
<dbReference type="Gene3D" id="3.40.50.720">
    <property type="entry name" value="NAD(P)-binding Rossmann-like Domain"/>
    <property type="match status" value="1"/>
</dbReference>
<dbReference type="InterPro" id="IPR035985">
    <property type="entry name" value="Ubiquitin-activating_enz"/>
</dbReference>
<reference evidence="3" key="1">
    <citation type="journal article" date="2019" name="Int. J. Syst. Evol. Microbiol.">
        <title>The Global Catalogue of Microorganisms (GCM) 10K type strain sequencing project: providing services to taxonomists for standard genome sequencing and annotation.</title>
        <authorList>
            <consortium name="The Broad Institute Genomics Platform"/>
            <consortium name="The Broad Institute Genome Sequencing Center for Infectious Disease"/>
            <person name="Wu L."/>
            <person name="Ma J."/>
        </authorList>
    </citation>
    <scope>NUCLEOTIDE SEQUENCE [LARGE SCALE GENOMIC DNA]</scope>
    <source>
        <strain evidence="3">KCTC 42662</strain>
    </source>
</reference>